<keyword evidence="2" id="KW-1185">Reference proteome</keyword>
<evidence type="ECO:0000313" key="2">
    <source>
        <dbReference type="Proteomes" id="UP000000311"/>
    </source>
</evidence>
<protein>
    <submittedName>
        <fullName evidence="1">Uncharacterized protein</fullName>
    </submittedName>
</protein>
<dbReference type="InParanoid" id="E1ZW78"/>
<dbReference type="EMBL" id="GL434776">
    <property type="protein sequence ID" value="EFN74587.1"/>
    <property type="molecule type" value="Genomic_DNA"/>
</dbReference>
<sequence length="146" mass="16414">MQNAGARVPTPEFSWGLQGCNRHADRSYVTKDPGKDLSPSFVAISSRPTNQSVPFDDYSGFDETDFSVRIPAARRRETGGRRRRCRVASDGFLSSLLERIMNSGVMAWQVMAWQIMPWQVMACVVQLKTFRLAFVSRKLGAPLIIT</sequence>
<dbReference type="Proteomes" id="UP000000311">
    <property type="component" value="Unassembled WGS sequence"/>
</dbReference>
<gene>
    <name evidence="1" type="ORF">EAG_11110</name>
</gene>
<proteinExistence type="predicted"/>
<dbReference type="AlphaFoldDB" id="E1ZW78"/>
<name>E1ZW78_CAMFO</name>
<evidence type="ECO:0000313" key="1">
    <source>
        <dbReference type="EMBL" id="EFN74587.1"/>
    </source>
</evidence>
<reference evidence="1 2" key="1">
    <citation type="journal article" date="2010" name="Science">
        <title>Genomic comparison of the ants Camponotus floridanus and Harpegnathos saltator.</title>
        <authorList>
            <person name="Bonasio R."/>
            <person name="Zhang G."/>
            <person name="Ye C."/>
            <person name="Mutti N.S."/>
            <person name="Fang X."/>
            <person name="Qin N."/>
            <person name="Donahue G."/>
            <person name="Yang P."/>
            <person name="Li Q."/>
            <person name="Li C."/>
            <person name="Zhang P."/>
            <person name="Huang Z."/>
            <person name="Berger S.L."/>
            <person name="Reinberg D."/>
            <person name="Wang J."/>
            <person name="Liebig J."/>
        </authorList>
    </citation>
    <scope>NUCLEOTIDE SEQUENCE [LARGE SCALE GENOMIC DNA]</scope>
    <source>
        <strain evidence="2">C129</strain>
    </source>
</reference>
<accession>E1ZW78</accession>
<organism evidence="2">
    <name type="scientific">Camponotus floridanus</name>
    <name type="common">Florida carpenter ant</name>
    <dbReference type="NCBI Taxonomy" id="104421"/>
    <lineage>
        <taxon>Eukaryota</taxon>
        <taxon>Metazoa</taxon>
        <taxon>Ecdysozoa</taxon>
        <taxon>Arthropoda</taxon>
        <taxon>Hexapoda</taxon>
        <taxon>Insecta</taxon>
        <taxon>Pterygota</taxon>
        <taxon>Neoptera</taxon>
        <taxon>Endopterygota</taxon>
        <taxon>Hymenoptera</taxon>
        <taxon>Apocrita</taxon>
        <taxon>Aculeata</taxon>
        <taxon>Formicoidea</taxon>
        <taxon>Formicidae</taxon>
        <taxon>Formicinae</taxon>
        <taxon>Camponotus</taxon>
    </lineage>
</organism>